<organism evidence="1 2">
    <name type="scientific">Azorhizobium oxalatiphilum</name>
    <dbReference type="NCBI Taxonomy" id="980631"/>
    <lineage>
        <taxon>Bacteria</taxon>
        <taxon>Pseudomonadati</taxon>
        <taxon>Pseudomonadota</taxon>
        <taxon>Alphaproteobacteria</taxon>
        <taxon>Hyphomicrobiales</taxon>
        <taxon>Xanthobacteraceae</taxon>
        <taxon>Azorhizobium</taxon>
    </lineage>
</organism>
<name>A0A917CCM3_9HYPH</name>
<evidence type="ECO:0000313" key="2">
    <source>
        <dbReference type="Proteomes" id="UP000606044"/>
    </source>
</evidence>
<comment type="caution">
    <text evidence="1">The sequence shown here is derived from an EMBL/GenBank/DDBJ whole genome shotgun (WGS) entry which is preliminary data.</text>
</comment>
<reference evidence="1" key="2">
    <citation type="submission" date="2020-09" db="EMBL/GenBank/DDBJ databases">
        <authorList>
            <person name="Sun Q."/>
            <person name="Sedlacek I."/>
        </authorList>
    </citation>
    <scope>NUCLEOTIDE SEQUENCE</scope>
    <source>
        <strain evidence="1">CCM 7897</strain>
    </source>
</reference>
<evidence type="ECO:0000313" key="1">
    <source>
        <dbReference type="EMBL" id="GGF79012.1"/>
    </source>
</evidence>
<gene>
    <name evidence="1" type="ORF">GCM10007301_43790</name>
</gene>
<sequence>MMGACGDCKAQIAWASGLKALAPPYERGTFFNPAAFRRARLPRKHKDRQDEAM</sequence>
<protein>
    <submittedName>
        <fullName evidence="1">Uncharacterized protein</fullName>
    </submittedName>
</protein>
<dbReference type="Proteomes" id="UP000606044">
    <property type="component" value="Unassembled WGS sequence"/>
</dbReference>
<reference evidence="1" key="1">
    <citation type="journal article" date="2014" name="Int. J. Syst. Evol. Microbiol.">
        <title>Complete genome sequence of Corynebacterium casei LMG S-19264T (=DSM 44701T), isolated from a smear-ripened cheese.</title>
        <authorList>
            <consortium name="US DOE Joint Genome Institute (JGI-PGF)"/>
            <person name="Walter F."/>
            <person name="Albersmeier A."/>
            <person name="Kalinowski J."/>
            <person name="Ruckert C."/>
        </authorList>
    </citation>
    <scope>NUCLEOTIDE SEQUENCE</scope>
    <source>
        <strain evidence="1">CCM 7897</strain>
    </source>
</reference>
<keyword evidence="2" id="KW-1185">Reference proteome</keyword>
<dbReference type="EMBL" id="BMCT01000007">
    <property type="protein sequence ID" value="GGF79012.1"/>
    <property type="molecule type" value="Genomic_DNA"/>
</dbReference>
<accession>A0A917CCM3</accession>
<dbReference type="AlphaFoldDB" id="A0A917CCM3"/>
<proteinExistence type="predicted"/>